<gene>
    <name evidence="3" type="ORF">Q765_13380</name>
</gene>
<dbReference type="EMBL" id="JRLX01000014">
    <property type="protein sequence ID" value="KGO86047.1"/>
    <property type="molecule type" value="Genomic_DNA"/>
</dbReference>
<dbReference type="SUPFAM" id="SSF56214">
    <property type="entry name" value="4'-phosphopantetheinyl transferase"/>
    <property type="match status" value="1"/>
</dbReference>
<comment type="caution">
    <text evidence="3">The sequence shown here is derived from an EMBL/GenBank/DDBJ whole genome shotgun (WGS) entry which is preliminary data.</text>
</comment>
<sequence length="210" mass="24049">MPLYKSVTINANTRLLVWKNTESMEELSAAVTLKDVCVNKMDKMKSESHRKAFLGVRMLMQEIGYTDFDLYYSADGKPHLTDGNNISITHSYAFSAIIVSSQNIGIDMEMQREKVITIAEKFLLPEFAYLDPTHLETYMQNLIVIWGVKEAVYKMISRSGLSFKQNIEVLPFKMEEATGKANVKFEEIDAQYPFFFEEIEGFTLVYCLGS</sequence>
<evidence type="ECO:0000259" key="2">
    <source>
        <dbReference type="Pfam" id="PF01648"/>
    </source>
</evidence>
<dbReference type="GO" id="GO:0000287">
    <property type="term" value="F:magnesium ion binding"/>
    <property type="evidence" value="ECO:0007669"/>
    <property type="project" value="InterPro"/>
</dbReference>
<protein>
    <submittedName>
        <fullName evidence="3">4-phosphopantetheinyl transferase</fullName>
    </submittedName>
</protein>
<reference evidence="3 4" key="1">
    <citation type="submission" date="2013-09" db="EMBL/GenBank/DDBJ databases">
        <authorList>
            <person name="Zeng Z."/>
            <person name="Chen C."/>
        </authorList>
    </citation>
    <scope>NUCLEOTIDE SEQUENCE [LARGE SCALE GENOMIC DNA]</scope>
    <source>
        <strain evidence="3 4">WB 3.3-2</strain>
    </source>
</reference>
<dbReference type="InterPro" id="IPR037143">
    <property type="entry name" value="4-PPantetheinyl_Trfase_dom_sf"/>
</dbReference>
<proteinExistence type="predicted"/>
<feature type="domain" description="4'-phosphopantetheinyl transferase" evidence="2">
    <location>
        <begin position="104"/>
        <end position="191"/>
    </location>
</feature>
<evidence type="ECO:0000313" key="4">
    <source>
        <dbReference type="Proteomes" id="UP000030152"/>
    </source>
</evidence>
<dbReference type="InterPro" id="IPR008278">
    <property type="entry name" value="4-PPantetheinyl_Trfase_dom"/>
</dbReference>
<keyword evidence="4" id="KW-1185">Reference proteome</keyword>
<dbReference type="eggNOG" id="COG2091">
    <property type="taxonomic scope" value="Bacteria"/>
</dbReference>
<name>A0A0A2M089_9FLAO</name>
<dbReference type="AlphaFoldDB" id="A0A0A2M089"/>
<evidence type="ECO:0000313" key="3">
    <source>
        <dbReference type="EMBL" id="KGO86047.1"/>
    </source>
</evidence>
<keyword evidence="1 3" id="KW-0808">Transferase</keyword>
<organism evidence="3 4">
    <name type="scientific">Flavobacterium rivuli WB 3.3-2 = DSM 21788</name>
    <dbReference type="NCBI Taxonomy" id="1121895"/>
    <lineage>
        <taxon>Bacteria</taxon>
        <taxon>Pseudomonadati</taxon>
        <taxon>Bacteroidota</taxon>
        <taxon>Flavobacteriia</taxon>
        <taxon>Flavobacteriales</taxon>
        <taxon>Flavobacteriaceae</taxon>
        <taxon>Flavobacterium</taxon>
    </lineage>
</organism>
<dbReference type="Gene3D" id="3.90.470.20">
    <property type="entry name" value="4'-phosphopantetheinyl transferase domain"/>
    <property type="match status" value="1"/>
</dbReference>
<dbReference type="RefSeq" id="WP_020214790.1">
    <property type="nucleotide sequence ID" value="NZ_JRLX01000014.1"/>
</dbReference>
<accession>A0A0A2M089</accession>
<dbReference type="Pfam" id="PF01648">
    <property type="entry name" value="ACPS"/>
    <property type="match status" value="1"/>
</dbReference>
<dbReference type="OrthoDB" id="1190494at2"/>
<dbReference type="Proteomes" id="UP000030152">
    <property type="component" value="Unassembled WGS sequence"/>
</dbReference>
<dbReference type="STRING" id="1121895.GCA_000378485_03616"/>
<evidence type="ECO:0000256" key="1">
    <source>
        <dbReference type="ARBA" id="ARBA00022679"/>
    </source>
</evidence>
<dbReference type="GO" id="GO:0008897">
    <property type="term" value="F:holo-[acyl-carrier-protein] synthase activity"/>
    <property type="evidence" value="ECO:0007669"/>
    <property type="project" value="InterPro"/>
</dbReference>